<evidence type="ECO:0000256" key="1">
    <source>
        <dbReference type="SAM" id="SignalP"/>
    </source>
</evidence>
<accession>A0AAE3QN88</accession>
<keyword evidence="1" id="KW-0732">Signal</keyword>
<comment type="caution">
    <text evidence="2">The sequence shown here is derived from an EMBL/GenBank/DDBJ whole genome shotgun (WGS) entry which is preliminary data.</text>
</comment>
<evidence type="ECO:0000313" key="5">
    <source>
        <dbReference type="Proteomes" id="UP001241110"/>
    </source>
</evidence>
<evidence type="ECO:0008006" key="6">
    <source>
        <dbReference type="Google" id="ProtNLM"/>
    </source>
</evidence>
<name>A0AAE3QN88_9BACT</name>
<sequence>MKTLLNVCIAILVSVVAIAIPQNDDPEPEKFNENNHYQTKTRSFGVGMYPKKDALVMNVMVDNYSSKSIIVQLKDEKGELYFSTSLGKRQRRSWLKLNMGDLKDAVYQLVIFNGKDKVVKEINLKTLKVPLPEPKMEEQRLISML</sequence>
<dbReference type="RefSeq" id="WP_313977134.1">
    <property type="nucleotide sequence ID" value="NZ_JASJOR010000006.1"/>
</dbReference>
<keyword evidence="4" id="KW-1185">Reference proteome</keyword>
<feature type="signal peptide" evidence="1">
    <location>
        <begin position="1"/>
        <end position="19"/>
    </location>
</feature>
<organism evidence="2 5">
    <name type="scientific">Xanthocytophaga flava</name>
    <dbReference type="NCBI Taxonomy" id="3048013"/>
    <lineage>
        <taxon>Bacteria</taxon>
        <taxon>Pseudomonadati</taxon>
        <taxon>Bacteroidota</taxon>
        <taxon>Cytophagia</taxon>
        <taxon>Cytophagales</taxon>
        <taxon>Rhodocytophagaceae</taxon>
        <taxon>Xanthocytophaga</taxon>
    </lineage>
</organism>
<dbReference type="EMBL" id="JASJOS010000003">
    <property type="protein sequence ID" value="MDJ1480448.1"/>
    <property type="molecule type" value="Genomic_DNA"/>
</dbReference>
<reference evidence="2 4" key="1">
    <citation type="submission" date="2023-05" db="EMBL/GenBank/DDBJ databases">
        <authorList>
            <person name="Zhang X."/>
        </authorList>
    </citation>
    <scope>NUCLEOTIDE SEQUENCE</scope>
    <source>
        <strain evidence="3 4">DM2B3-1</strain>
        <strain evidence="2">YF14B1</strain>
    </source>
</reference>
<dbReference type="Proteomes" id="UP001241110">
    <property type="component" value="Unassembled WGS sequence"/>
</dbReference>
<protein>
    <recommendedName>
        <fullName evidence="6">DUF3244 domain-containing protein</fullName>
    </recommendedName>
</protein>
<evidence type="ECO:0000313" key="4">
    <source>
        <dbReference type="Proteomes" id="UP001228581"/>
    </source>
</evidence>
<evidence type="ECO:0000313" key="2">
    <source>
        <dbReference type="EMBL" id="MDJ1480448.1"/>
    </source>
</evidence>
<dbReference type="Proteomes" id="UP001228581">
    <property type="component" value="Unassembled WGS sequence"/>
</dbReference>
<feature type="chain" id="PRO_5042054471" description="DUF3244 domain-containing protein" evidence="1">
    <location>
        <begin position="20"/>
        <end position="145"/>
    </location>
</feature>
<dbReference type="AlphaFoldDB" id="A0AAE3QN88"/>
<proteinExistence type="predicted"/>
<gene>
    <name evidence="2" type="ORF">QNI16_08130</name>
    <name evidence="3" type="ORF">QNI19_09995</name>
</gene>
<evidence type="ECO:0000313" key="3">
    <source>
        <dbReference type="EMBL" id="MDJ1493262.1"/>
    </source>
</evidence>
<dbReference type="EMBL" id="JASJOT010000005">
    <property type="protein sequence ID" value="MDJ1493262.1"/>
    <property type="molecule type" value="Genomic_DNA"/>
</dbReference>